<sequence length="106" mass="11889">MFLNKVKLGREKALKRLPVSGVLLSVLLTKAEEQVSRVRLVSTLSEVPVSDATPFWKCFVDYGFKSIPPFVRVVNFVHREAHMSGLLGLFEWNQKASTEAPDTNNA</sequence>
<gene>
    <name evidence="1" type="ORF">HX893_07335</name>
</gene>
<name>A0A7Y8KG38_9PSED</name>
<dbReference type="Proteomes" id="UP000585226">
    <property type="component" value="Unassembled WGS sequence"/>
</dbReference>
<comment type="caution">
    <text evidence="1">The sequence shown here is derived from an EMBL/GenBank/DDBJ whole genome shotgun (WGS) entry which is preliminary data.</text>
</comment>
<proteinExistence type="predicted"/>
<evidence type="ECO:0000313" key="2">
    <source>
        <dbReference type="Proteomes" id="UP000585226"/>
    </source>
</evidence>
<dbReference type="AlphaFoldDB" id="A0A7Y8KG38"/>
<dbReference type="EMBL" id="JACASD010000015">
    <property type="protein sequence ID" value="NWE87942.1"/>
    <property type="molecule type" value="Genomic_DNA"/>
</dbReference>
<protein>
    <submittedName>
        <fullName evidence="1">Uncharacterized protein</fullName>
    </submittedName>
</protein>
<dbReference type="RefSeq" id="WP_177110722.1">
    <property type="nucleotide sequence ID" value="NZ_JACASD010000015.1"/>
</dbReference>
<evidence type="ECO:0000313" key="1">
    <source>
        <dbReference type="EMBL" id="NWE87942.1"/>
    </source>
</evidence>
<accession>A0A7Y8KG38</accession>
<organism evidence="1 2">
    <name type="scientific">Pseudomonas reactans</name>
    <dbReference type="NCBI Taxonomy" id="117680"/>
    <lineage>
        <taxon>Bacteria</taxon>
        <taxon>Pseudomonadati</taxon>
        <taxon>Pseudomonadota</taxon>
        <taxon>Gammaproteobacteria</taxon>
        <taxon>Pseudomonadales</taxon>
        <taxon>Pseudomonadaceae</taxon>
        <taxon>Pseudomonas</taxon>
    </lineage>
</organism>
<reference evidence="1 2" key="1">
    <citation type="submission" date="2020-04" db="EMBL/GenBank/DDBJ databases">
        <title>Molecular characterization of pseudomonads from Agaricus bisporus reveal novel blotch 2 pathogens in Western Europe.</title>
        <authorList>
            <person name="Taparia T."/>
            <person name="Krijger M."/>
            <person name="Haynes E."/>
            <person name="Elpinstone J.G."/>
            <person name="Noble R."/>
            <person name="Van Der Wolf J."/>
        </authorList>
    </citation>
    <scope>NUCLEOTIDE SEQUENCE [LARGE SCALE GENOMIC DNA]</scope>
    <source>
        <strain evidence="1 2">P8021</strain>
    </source>
</reference>